<feature type="transmembrane region" description="Helical" evidence="7">
    <location>
        <begin position="123"/>
        <end position="141"/>
    </location>
</feature>
<keyword evidence="3" id="KW-1003">Cell membrane</keyword>
<evidence type="ECO:0000256" key="5">
    <source>
        <dbReference type="ARBA" id="ARBA00022989"/>
    </source>
</evidence>
<dbReference type="InterPro" id="IPR000515">
    <property type="entry name" value="MetI-like"/>
</dbReference>
<sequence length="259" mass="28651">MPNSTISSSKVYYFCGVGLLVLGWQFLSMVYGAVLVPSPADTLRAIGLLIKTGELGENLLITFRRQICGLSLGIMCGFLSGFLAGCFQRLEWLMQPLISFLLAVPAIIFVTMAMVWLGMGDKMTVFLVALLVFPIMHINTMEGIKTIDRALLEMAQVYRLPLLQKVKKIYLPGMKHGLIAGFSLAMASSIRLTIMAEMLGAREGMGQRVAITRAYLETDQLFAWVLVLLTILISLEFIIIRPLKRSVNRTKQLNSPTAG</sequence>
<keyword evidence="6 7" id="KW-0472">Membrane</keyword>
<evidence type="ECO:0000256" key="7">
    <source>
        <dbReference type="RuleBase" id="RU363032"/>
    </source>
</evidence>
<evidence type="ECO:0000256" key="6">
    <source>
        <dbReference type="ARBA" id="ARBA00023136"/>
    </source>
</evidence>
<keyword evidence="5 7" id="KW-1133">Transmembrane helix</keyword>
<feature type="transmembrane region" description="Helical" evidence="7">
    <location>
        <begin position="177"/>
        <end position="201"/>
    </location>
</feature>
<name>A0A0E4GAU3_9FIRM</name>
<comment type="subcellular location">
    <subcellularLocation>
        <location evidence="1 7">Cell membrane</location>
        <topology evidence="1 7">Multi-pass membrane protein</topology>
    </subcellularLocation>
</comment>
<feature type="transmembrane region" description="Helical" evidence="7">
    <location>
        <begin position="12"/>
        <end position="34"/>
    </location>
</feature>
<organism evidence="9 10">
    <name type="scientific">Syntrophomonas zehnderi OL-4</name>
    <dbReference type="NCBI Taxonomy" id="690567"/>
    <lineage>
        <taxon>Bacteria</taxon>
        <taxon>Bacillati</taxon>
        <taxon>Bacillota</taxon>
        <taxon>Clostridia</taxon>
        <taxon>Eubacteriales</taxon>
        <taxon>Syntrophomonadaceae</taxon>
        <taxon>Syntrophomonas</taxon>
    </lineage>
</organism>
<evidence type="ECO:0000256" key="3">
    <source>
        <dbReference type="ARBA" id="ARBA00022475"/>
    </source>
</evidence>
<dbReference type="EMBL" id="CGIH01000025">
    <property type="protein sequence ID" value="CFX45072.1"/>
    <property type="molecule type" value="Genomic_DNA"/>
</dbReference>
<protein>
    <submittedName>
        <fullName evidence="9">MetI-like domain</fullName>
    </submittedName>
</protein>
<keyword evidence="10" id="KW-1185">Reference proteome</keyword>
<dbReference type="PANTHER" id="PTHR30151:SF0">
    <property type="entry name" value="ABC TRANSPORTER PERMEASE PROTEIN MJ0413-RELATED"/>
    <property type="match status" value="1"/>
</dbReference>
<dbReference type="InterPro" id="IPR035906">
    <property type="entry name" value="MetI-like_sf"/>
</dbReference>
<dbReference type="GO" id="GO:0055085">
    <property type="term" value="P:transmembrane transport"/>
    <property type="evidence" value="ECO:0007669"/>
    <property type="project" value="InterPro"/>
</dbReference>
<dbReference type="Gene3D" id="1.10.3720.10">
    <property type="entry name" value="MetI-like"/>
    <property type="match status" value="1"/>
</dbReference>
<gene>
    <name evidence="9" type="ORF">1240</name>
</gene>
<accession>A0A0E4GAU3</accession>
<dbReference type="AlphaFoldDB" id="A0A0E4GAU3"/>
<dbReference type="GO" id="GO:0005886">
    <property type="term" value="C:plasma membrane"/>
    <property type="evidence" value="ECO:0007669"/>
    <property type="project" value="UniProtKB-SubCell"/>
</dbReference>
<dbReference type="Pfam" id="PF00528">
    <property type="entry name" value="BPD_transp_1"/>
    <property type="match status" value="1"/>
</dbReference>
<feature type="transmembrane region" description="Helical" evidence="7">
    <location>
        <begin position="221"/>
        <end position="240"/>
    </location>
</feature>
<reference evidence="9 10" key="1">
    <citation type="submission" date="2015-03" db="EMBL/GenBank/DDBJ databases">
        <authorList>
            <person name="Murphy D."/>
        </authorList>
    </citation>
    <scope>NUCLEOTIDE SEQUENCE [LARGE SCALE GENOMIC DNA]</scope>
    <source>
        <strain evidence="9 10">OL-4</strain>
    </source>
</reference>
<evidence type="ECO:0000256" key="2">
    <source>
        <dbReference type="ARBA" id="ARBA00022448"/>
    </source>
</evidence>
<dbReference type="SUPFAM" id="SSF161098">
    <property type="entry name" value="MetI-like"/>
    <property type="match status" value="1"/>
</dbReference>
<evidence type="ECO:0000256" key="1">
    <source>
        <dbReference type="ARBA" id="ARBA00004651"/>
    </source>
</evidence>
<evidence type="ECO:0000313" key="10">
    <source>
        <dbReference type="Proteomes" id="UP000045545"/>
    </source>
</evidence>
<dbReference type="Proteomes" id="UP000045545">
    <property type="component" value="Unassembled WGS sequence"/>
</dbReference>
<comment type="similarity">
    <text evidence="7">Belongs to the binding-protein-dependent transport system permease family.</text>
</comment>
<evidence type="ECO:0000256" key="4">
    <source>
        <dbReference type="ARBA" id="ARBA00022692"/>
    </source>
</evidence>
<feature type="transmembrane region" description="Helical" evidence="7">
    <location>
        <begin position="97"/>
        <end position="117"/>
    </location>
</feature>
<dbReference type="OrthoDB" id="308958at2"/>
<proteinExistence type="inferred from homology"/>
<dbReference type="PANTHER" id="PTHR30151">
    <property type="entry name" value="ALKANE SULFONATE ABC TRANSPORTER-RELATED, MEMBRANE SUBUNIT"/>
    <property type="match status" value="1"/>
</dbReference>
<evidence type="ECO:0000313" key="9">
    <source>
        <dbReference type="EMBL" id="CFX45072.1"/>
    </source>
</evidence>
<dbReference type="RefSeq" id="WP_046496652.1">
    <property type="nucleotide sequence ID" value="NZ_CGIH01000025.1"/>
</dbReference>
<keyword evidence="4 7" id="KW-0812">Transmembrane</keyword>
<keyword evidence="2 7" id="KW-0813">Transport</keyword>
<dbReference type="STRING" id="690567.1240"/>
<evidence type="ECO:0000259" key="8">
    <source>
        <dbReference type="PROSITE" id="PS50928"/>
    </source>
</evidence>
<feature type="domain" description="ABC transmembrane type-1" evidence="8">
    <location>
        <begin position="55"/>
        <end position="239"/>
    </location>
</feature>
<dbReference type="PROSITE" id="PS50928">
    <property type="entry name" value="ABC_TM1"/>
    <property type="match status" value="1"/>
</dbReference>
<feature type="transmembrane region" description="Helical" evidence="7">
    <location>
        <begin position="63"/>
        <end position="85"/>
    </location>
</feature>